<evidence type="ECO:0000256" key="7">
    <source>
        <dbReference type="ARBA" id="ARBA00082260"/>
    </source>
</evidence>
<feature type="transmembrane region" description="Helical" evidence="8">
    <location>
        <begin position="275"/>
        <end position="294"/>
    </location>
</feature>
<reference evidence="10" key="1">
    <citation type="submission" date="2025-08" db="UniProtKB">
        <authorList>
            <consortium name="RefSeq"/>
        </authorList>
    </citation>
    <scope>IDENTIFICATION</scope>
    <source>
        <tissue evidence="10">Leukocyte</tissue>
    </source>
</reference>
<dbReference type="PANTHER" id="PTHR11730">
    <property type="entry name" value="AMMONIUM TRANSPORTER"/>
    <property type="match status" value="1"/>
</dbReference>
<evidence type="ECO:0000256" key="8">
    <source>
        <dbReference type="SAM" id="Phobius"/>
    </source>
</evidence>
<protein>
    <recommendedName>
        <fullName evidence="6">Blood group Rh(D) polypeptide</fullName>
    </recommendedName>
    <alternativeName>
        <fullName evidence="7">Erythrocyte membrane glycoprotein Rh30</fullName>
    </alternativeName>
</protein>
<dbReference type="OrthoDB" id="534912at2759"/>
<sequence length="464" mass="51061">MGSKYPRSVRYYLPLWALTLETALILIFTFFASYDIPLSDREQFMGTYQVLQDFTIMAALGLGFLPLSLRRLAWSSVGFNFFLLALGVQWAILLDGVLDQPFFGKVIIKLSSLQLATMSAMAVLISAGTVLGKTNLVQLMVMALVEVTAFGTMRWINKQFLMVDEHVGMMYIHVFAACFGLTVAWYFLKPLCKGLDKKAQRERVQMATIPSLFAMLGTLFLWIFWPRFNSALLNIPSEKKNAVFNTYYALAVSTVTATSMSALAHPQGKINMIHIHNAVLAGGVAVGTPCHLLSSPWLAMVLGLMAGLISICGAKCLHVPEIQVLSTFGVPGLLGGFVYIVLMALQVYSTPQIGYQVLNDTGALSLAVVMGMASGLLTGMLLDLNIWRAPHGDKDSDDQTFWKGLTLCSQKPGPRSSYLPFPYSWDGPLHLANNGNLCSGHLCFFFAGLFLSKQNKMRKFIARG</sequence>
<dbReference type="PANTHER" id="PTHR11730:SF43">
    <property type="entry name" value="BLOOD GROUP RH(CE) POLYPEPTIDE-RELATED"/>
    <property type="match status" value="1"/>
</dbReference>
<dbReference type="InterPro" id="IPR024041">
    <property type="entry name" value="NH4_transpt_AmtB-like_dom"/>
</dbReference>
<evidence type="ECO:0000256" key="4">
    <source>
        <dbReference type="ARBA" id="ARBA00022989"/>
    </source>
</evidence>
<dbReference type="GO" id="GO:0008519">
    <property type="term" value="F:ammonium channel activity"/>
    <property type="evidence" value="ECO:0007669"/>
    <property type="project" value="InterPro"/>
</dbReference>
<dbReference type="AlphaFoldDB" id="A0A8B7U4Z6"/>
<feature type="transmembrane region" description="Helical" evidence="8">
    <location>
        <begin position="245"/>
        <end position="263"/>
    </location>
</feature>
<dbReference type="Gene3D" id="1.10.3430.10">
    <property type="entry name" value="Ammonium transporter AmtB like domains"/>
    <property type="match status" value="1"/>
</dbReference>
<feature type="transmembrane region" description="Helical" evidence="8">
    <location>
        <begin position="113"/>
        <end position="132"/>
    </location>
</feature>
<evidence type="ECO:0000313" key="10">
    <source>
        <dbReference type="RefSeq" id="XP_020014292.1"/>
    </source>
</evidence>
<evidence type="ECO:0000256" key="6">
    <source>
        <dbReference type="ARBA" id="ARBA00070904"/>
    </source>
</evidence>
<feature type="transmembrane region" description="Helical" evidence="8">
    <location>
        <begin position="139"/>
        <end position="156"/>
    </location>
</feature>
<evidence type="ECO:0000256" key="5">
    <source>
        <dbReference type="ARBA" id="ARBA00023136"/>
    </source>
</evidence>
<feature type="transmembrane region" description="Helical" evidence="8">
    <location>
        <begin position="12"/>
        <end position="34"/>
    </location>
</feature>
<proteinExistence type="inferred from homology"/>
<comment type="similarity">
    <text evidence="2">Belongs to the ammonium transporter (TC 2.A.49) family. Rh subfamily.</text>
</comment>
<dbReference type="GO" id="GO:0097272">
    <property type="term" value="P:ammonium homeostasis"/>
    <property type="evidence" value="ECO:0007669"/>
    <property type="project" value="TreeGrafter"/>
</dbReference>
<name>A0A8B7U4Z6_CASCN</name>
<accession>A0A8B7U4Z6</accession>
<evidence type="ECO:0000256" key="2">
    <source>
        <dbReference type="ARBA" id="ARBA00011036"/>
    </source>
</evidence>
<evidence type="ECO:0000256" key="3">
    <source>
        <dbReference type="ARBA" id="ARBA00022692"/>
    </source>
</evidence>
<feature type="domain" description="Ammonium transporter AmtB-like" evidence="9">
    <location>
        <begin position="24"/>
        <end position="386"/>
    </location>
</feature>
<dbReference type="InterPro" id="IPR002229">
    <property type="entry name" value="RhesusRHD"/>
</dbReference>
<dbReference type="SUPFAM" id="SSF111352">
    <property type="entry name" value="Ammonium transporter"/>
    <property type="match status" value="1"/>
</dbReference>
<dbReference type="RefSeq" id="XP_020014292.1">
    <property type="nucleotide sequence ID" value="XM_020158703.1"/>
</dbReference>
<feature type="transmembrane region" description="Helical" evidence="8">
    <location>
        <begin position="72"/>
        <end position="93"/>
    </location>
</feature>
<keyword evidence="4 8" id="KW-1133">Transmembrane helix</keyword>
<gene>
    <name evidence="10" type="primary">LOC109683063</name>
</gene>
<feature type="transmembrane region" description="Helical" evidence="8">
    <location>
        <begin position="168"/>
        <end position="188"/>
    </location>
</feature>
<dbReference type="GO" id="GO:0005886">
    <property type="term" value="C:plasma membrane"/>
    <property type="evidence" value="ECO:0007669"/>
    <property type="project" value="InterPro"/>
</dbReference>
<evidence type="ECO:0000259" key="9">
    <source>
        <dbReference type="Pfam" id="PF00909"/>
    </source>
</evidence>
<feature type="transmembrane region" description="Helical" evidence="8">
    <location>
        <begin position="324"/>
        <end position="349"/>
    </location>
</feature>
<evidence type="ECO:0000256" key="1">
    <source>
        <dbReference type="ARBA" id="ARBA00004141"/>
    </source>
</evidence>
<keyword evidence="3 8" id="KW-0812">Transmembrane</keyword>
<dbReference type="PRINTS" id="PR00342">
    <property type="entry name" value="RHESUSRHD"/>
</dbReference>
<comment type="subcellular location">
    <subcellularLocation>
        <location evidence="1">Membrane</location>
        <topology evidence="1">Multi-pass membrane protein</topology>
    </subcellularLocation>
</comment>
<organism evidence="10">
    <name type="scientific">Castor canadensis</name>
    <name type="common">American beaver</name>
    <dbReference type="NCBI Taxonomy" id="51338"/>
    <lineage>
        <taxon>Eukaryota</taxon>
        <taxon>Metazoa</taxon>
        <taxon>Chordata</taxon>
        <taxon>Craniata</taxon>
        <taxon>Vertebrata</taxon>
        <taxon>Euteleostomi</taxon>
        <taxon>Mammalia</taxon>
        <taxon>Eutheria</taxon>
        <taxon>Euarchontoglires</taxon>
        <taxon>Glires</taxon>
        <taxon>Rodentia</taxon>
        <taxon>Castorimorpha</taxon>
        <taxon>Castoridae</taxon>
        <taxon>Castor</taxon>
    </lineage>
</organism>
<feature type="transmembrane region" description="Helical" evidence="8">
    <location>
        <begin position="46"/>
        <end position="65"/>
    </location>
</feature>
<feature type="transmembrane region" description="Helical" evidence="8">
    <location>
        <begin position="361"/>
        <end position="382"/>
    </location>
</feature>
<feature type="transmembrane region" description="Helical" evidence="8">
    <location>
        <begin position="209"/>
        <end position="225"/>
    </location>
</feature>
<dbReference type="InterPro" id="IPR029020">
    <property type="entry name" value="Ammonium/urea_transptr"/>
</dbReference>
<dbReference type="FunFam" id="1.10.3430.10:FF:000009">
    <property type="entry name" value="Blood group Rh(D) polypeptide"/>
    <property type="match status" value="1"/>
</dbReference>
<keyword evidence="5 8" id="KW-0472">Membrane</keyword>
<dbReference type="KEGG" id="ccan:109683063"/>
<dbReference type="Pfam" id="PF00909">
    <property type="entry name" value="Ammonium_transp"/>
    <property type="match status" value="1"/>
</dbReference>